<evidence type="ECO:0000259" key="1">
    <source>
        <dbReference type="Pfam" id="PF13154"/>
    </source>
</evidence>
<protein>
    <recommendedName>
        <fullName evidence="1">DUF3991 domain-containing protein</fullName>
    </recommendedName>
</protein>
<keyword evidence="3" id="KW-1185">Reference proteome</keyword>
<dbReference type="Proteomes" id="UP000283380">
    <property type="component" value="Unassembled WGS sequence"/>
</dbReference>
<comment type="caution">
    <text evidence="2">The sequence shown here is derived from an EMBL/GenBank/DDBJ whole genome shotgun (WGS) entry which is preliminary data.</text>
</comment>
<evidence type="ECO:0000313" key="3">
    <source>
        <dbReference type="Proteomes" id="UP000283380"/>
    </source>
</evidence>
<sequence>MENSKTENTWFSKIYNADIVSLCNFFNIELIKEGQEYRGVKHDSLVISPKRNMYSWNSQEVRGKGGWSFIKNYVLEDYDNHLSKQQLAIKMKSIGMQLQTNVTSFDEIKKTPETQQPYVYPTNNIVDGITRVKDYLQKERKIDDRLVDWLHNNGFLDQDKMDNAVFVKRDLFTNKIVGSVLQGTHIDYDKYKKRGTAKFIDKNSEPYSAWHFTIGKPENVKFFESPIDAMSYYQLHQDKDSIYISMNGLKHEITSKYLTLVDGLLKSKFNSSIKTIGLCVDKDVAGDKFIDQELQYQFTNNEGKVINFTNVQPSIDGNCKDWNDVLKHDNQKNELPENKSKTQKENIGKTTISDLMKDVQNYFTSPEKFIEFVDFLDKFPHYSMKNRLLINSQRSGAVAVASFKKFKDLGLFSKER</sequence>
<reference evidence="2 3" key="1">
    <citation type="submission" date="2018-07" db="EMBL/GenBank/DDBJ databases">
        <title>Genome sequences of six Lactobacillus spp. isolated from bumble bee guts.</title>
        <authorList>
            <person name="Motta E.V.S."/>
            <person name="Moran N.A."/>
        </authorList>
    </citation>
    <scope>NUCLEOTIDE SEQUENCE [LARGE SCALE GENOMIC DNA]</scope>
    <source>
        <strain evidence="2 3">BI-4G</strain>
    </source>
</reference>
<feature type="domain" description="DUF3991" evidence="1">
    <location>
        <begin position="135"/>
        <end position="190"/>
    </location>
</feature>
<dbReference type="Pfam" id="PF13155">
    <property type="entry name" value="Toprim_2"/>
    <property type="match status" value="1"/>
</dbReference>
<accession>A0ABX9LSU6</accession>
<organism evidence="2 3">
    <name type="scientific">Lactobacillus bombicola</name>
    <dbReference type="NCBI Taxonomy" id="1505723"/>
    <lineage>
        <taxon>Bacteria</taxon>
        <taxon>Bacillati</taxon>
        <taxon>Bacillota</taxon>
        <taxon>Bacilli</taxon>
        <taxon>Lactobacillales</taxon>
        <taxon>Lactobacillaceae</taxon>
        <taxon>Lactobacillus</taxon>
    </lineage>
</organism>
<proteinExistence type="predicted"/>
<dbReference type="EMBL" id="QOCU01000009">
    <property type="protein sequence ID" value="RHW49261.1"/>
    <property type="molecule type" value="Genomic_DNA"/>
</dbReference>
<evidence type="ECO:0000313" key="2">
    <source>
        <dbReference type="EMBL" id="RHW49261.1"/>
    </source>
</evidence>
<gene>
    <name evidence="2" type="ORF">DS834_07970</name>
</gene>
<dbReference type="Pfam" id="PF13154">
    <property type="entry name" value="DUF3991"/>
    <property type="match status" value="1"/>
</dbReference>
<dbReference type="InterPro" id="IPR025054">
    <property type="entry name" value="DUF3991"/>
</dbReference>
<dbReference type="Gene3D" id="3.40.1360.10">
    <property type="match status" value="1"/>
</dbReference>
<dbReference type="RefSeq" id="WP_118907303.1">
    <property type="nucleotide sequence ID" value="NZ_QOCU01000009.1"/>
</dbReference>
<name>A0ABX9LSU6_9LACO</name>